<dbReference type="OrthoDB" id="672127at2759"/>
<dbReference type="AlphaFoldDB" id="A0A0J8B474"/>
<dbReference type="OMA" id="REDPMEK"/>
<evidence type="ECO:0000313" key="1">
    <source>
        <dbReference type="EMBL" id="KMS94653.1"/>
    </source>
</evidence>
<accession>A0A0J8B474</accession>
<organism evidence="1 2">
    <name type="scientific">Beta vulgaris subsp. vulgaris</name>
    <name type="common">Beet</name>
    <dbReference type="NCBI Taxonomy" id="3555"/>
    <lineage>
        <taxon>Eukaryota</taxon>
        <taxon>Viridiplantae</taxon>
        <taxon>Streptophyta</taxon>
        <taxon>Embryophyta</taxon>
        <taxon>Tracheophyta</taxon>
        <taxon>Spermatophyta</taxon>
        <taxon>Magnoliopsida</taxon>
        <taxon>eudicotyledons</taxon>
        <taxon>Gunneridae</taxon>
        <taxon>Pentapetalae</taxon>
        <taxon>Caryophyllales</taxon>
        <taxon>Chenopodiaceae</taxon>
        <taxon>Betoideae</taxon>
        <taxon>Beta</taxon>
    </lineage>
</organism>
<dbReference type="InterPro" id="IPR004158">
    <property type="entry name" value="DUF247_pln"/>
</dbReference>
<keyword evidence="2" id="KW-1185">Reference proteome</keyword>
<dbReference type="EMBL" id="KQ091478">
    <property type="protein sequence ID" value="KMS94653.1"/>
    <property type="molecule type" value="Genomic_DNA"/>
</dbReference>
<dbReference type="Pfam" id="PF03140">
    <property type="entry name" value="DUF247"/>
    <property type="match status" value="1"/>
</dbReference>
<dbReference type="PANTHER" id="PTHR31170:SF25">
    <property type="entry name" value="BNAA09G04570D PROTEIN"/>
    <property type="match status" value="1"/>
</dbReference>
<dbReference type="Gramene" id="KMS94653">
    <property type="protein sequence ID" value="KMS94653"/>
    <property type="gene ID" value="BVRB_016600"/>
</dbReference>
<dbReference type="Proteomes" id="UP000035740">
    <property type="component" value="Unassembled WGS sequence"/>
</dbReference>
<sequence>MAAETKIVETSIQQKLSWLPKSKGKDYRVFKVPEHLRKVNRECYEPSVVSIGPIYYKKKSLKCSQELKLRHLESFLELGDRIHGDGAYSLGDFIDFLKRLEGDARSFYEDNISLSSNEFVEMLMVDAAFIIYHIMLRSPRFPPREDPMEKMMAWAGKVEQDLFLADNQLPFFLLNDLYLMRSHSYFL</sequence>
<proteinExistence type="predicted"/>
<dbReference type="eggNOG" id="ENOG502RY48">
    <property type="taxonomic scope" value="Eukaryota"/>
</dbReference>
<reference evidence="1 2" key="1">
    <citation type="journal article" date="2014" name="Nature">
        <title>The genome of the recently domesticated crop plant sugar beet (Beta vulgaris).</title>
        <authorList>
            <person name="Dohm J.C."/>
            <person name="Minoche A.E."/>
            <person name="Holtgrawe D."/>
            <person name="Capella-Gutierrez S."/>
            <person name="Zakrzewski F."/>
            <person name="Tafer H."/>
            <person name="Rupp O."/>
            <person name="Sorensen T.R."/>
            <person name="Stracke R."/>
            <person name="Reinhardt R."/>
            <person name="Goesmann A."/>
            <person name="Kraft T."/>
            <person name="Schulz B."/>
            <person name="Stadler P.F."/>
            <person name="Schmidt T."/>
            <person name="Gabaldon T."/>
            <person name="Lehrach H."/>
            <person name="Weisshaar B."/>
            <person name="Himmelbauer H."/>
        </authorList>
    </citation>
    <scope>NUCLEOTIDE SEQUENCE [LARGE SCALE GENOMIC DNA]</scope>
    <source>
        <tissue evidence="1">Taproot</tissue>
    </source>
</reference>
<protein>
    <submittedName>
        <fullName evidence="1">Uncharacterized protein</fullName>
    </submittedName>
</protein>
<dbReference type="PANTHER" id="PTHR31170">
    <property type="entry name" value="BNAC04G53230D PROTEIN"/>
    <property type="match status" value="1"/>
</dbReference>
<name>A0A0J8B474_BETVV</name>
<gene>
    <name evidence="1" type="ORF">BVRB_016600</name>
</gene>
<evidence type="ECO:0000313" key="2">
    <source>
        <dbReference type="Proteomes" id="UP000035740"/>
    </source>
</evidence>